<dbReference type="WBParaSite" id="SCUD_0000165001-mRNA-1">
    <property type="protein sequence ID" value="SCUD_0000165001-mRNA-1"/>
    <property type="gene ID" value="SCUD_0000165001"/>
</dbReference>
<dbReference type="Gene3D" id="3.30.1380.10">
    <property type="match status" value="1"/>
</dbReference>
<reference evidence="2 3" key="2">
    <citation type="submission" date="2018-11" db="EMBL/GenBank/DDBJ databases">
        <authorList>
            <consortium name="Pathogen Informatics"/>
        </authorList>
    </citation>
    <scope>NUCLEOTIDE SEQUENCE [LARGE SCALE GENOMIC DNA]</scope>
    <source>
        <strain evidence="2">Dakar</strain>
        <strain evidence="3">Dakar, Senegal</strain>
    </source>
</reference>
<evidence type="ECO:0000256" key="1">
    <source>
        <dbReference type="SAM" id="SignalP"/>
    </source>
</evidence>
<feature type="chain" id="PRO_5043140551" evidence="1">
    <location>
        <begin position="21"/>
        <end position="111"/>
    </location>
</feature>
<dbReference type="Proteomes" id="UP000279833">
    <property type="component" value="Unassembled WGS sequence"/>
</dbReference>
<proteinExistence type="predicted"/>
<reference evidence="4" key="1">
    <citation type="submission" date="2016-06" db="UniProtKB">
        <authorList>
            <consortium name="WormBaseParasite"/>
        </authorList>
    </citation>
    <scope>IDENTIFICATION</scope>
</reference>
<organism evidence="4">
    <name type="scientific">Schistosoma curassoni</name>
    <dbReference type="NCBI Taxonomy" id="6186"/>
    <lineage>
        <taxon>Eukaryota</taxon>
        <taxon>Metazoa</taxon>
        <taxon>Spiralia</taxon>
        <taxon>Lophotrochozoa</taxon>
        <taxon>Platyhelminthes</taxon>
        <taxon>Trematoda</taxon>
        <taxon>Digenea</taxon>
        <taxon>Strigeidida</taxon>
        <taxon>Schistosomatoidea</taxon>
        <taxon>Schistosomatidae</taxon>
        <taxon>Schistosoma</taxon>
    </lineage>
</organism>
<keyword evidence="3" id="KW-1185">Reference proteome</keyword>
<sequence length="111" mass="13115">MYQSHCLLLIILLTIYTVNILQGCMKSSMFYRTPIRTRSHVFVPGEYQPKQLESNLEASGPLDTRDFHNQFPNKRLVRVDSPYIIFDSEEARWMTKVSNSCYLLFFFLHCN</sequence>
<dbReference type="SUPFAM" id="SSF55166">
    <property type="entry name" value="Hedgehog/DD-peptidase"/>
    <property type="match status" value="1"/>
</dbReference>
<dbReference type="InterPro" id="IPR009045">
    <property type="entry name" value="Zn_M74/Hedgehog-like"/>
</dbReference>
<evidence type="ECO:0000313" key="2">
    <source>
        <dbReference type="EMBL" id="VDO69015.1"/>
    </source>
</evidence>
<evidence type="ECO:0000313" key="4">
    <source>
        <dbReference type="WBParaSite" id="SCUD_0000165001-mRNA-1"/>
    </source>
</evidence>
<gene>
    <name evidence="2" type="ORF">SCUD_LOCUS1651</name>
</gene>
<protein>
    <submittedName>
        <fullName evidence="4">HH_signal domain-containing protein</fullName>
    </submittedName>
</protein>
<dbReference type="EMBL" id="UZAK01001389">
    <property type="protein sequence ID" value="VDO69015.1"/>
    <property type="molecule type" value="Genomic_DNA"/>
</dbReference>
<keyword evidence="1" id="KW-0732">Signal</keyword>
<feature type="signal peptide" evidence="1">
    <location>
        <begin position="1"/>
        <end position="20"/>
    </location>
</feature>
<accession>A0A183JG31</accession>
<dbReference type="AlphaFoldDB" id="A0A183JG31"/>
<name>A0A183JG31_9TREM</name>
<evidence type="ECO:0000313" key="3">
    <source>
        <dbReference type="Proteomes" id="UP000279833"/>
    </source>
</evidence>